<feature type="transmembrane region" description="Helical" evidence="7">
    <location>
        <begin position="221"/>
        <end position="240"/>
    </location>
</feature>
<gene>
    <name evidence="9" type="ORF">HFA01_11820</name>
</gene>
<feature type="transmembrane region" description="Helical" evidence="7">
    <location>
        <begin position="87"/>
        <end position="107"/>
    </location>
</feature>
<feature type="domain" description="ABC transmembrane type-1" evidence="8">
    <location>
        <begin position="83"/>
        <end position="266"/>
    </location>
</feature>
<dbReference type="EMBL" id="BJYD01000007">
    <property type="protein sequence ID" value="GEN52920.1"/>
    <property type="molecule type" value="Genomic_DNA"/>
</dbReference>
<proteinExistence type="inferred from homology"/>
<protein>
    <submittedName>
        <fullName evidence="9">Phosphonate ABC transporter permease</fullName>
    </submittedName>
</protein>
<evidence type="ECO:0000256" key="2">
    <source>
        <dbReference type="ARBA" id="ARBA00022448"/>
    </source>
</evidence>
<dbReference type="InterPro" id="IPR000515">
    <property type="entry name" value="MetI-like"/>
</dbReference>
<dbReference type="GO" id="GO:0005886">
    <property type="term" value="C:plasma membrane"/>
    <property type="evidence" value="ECO:0007669"/>
    <property type="project" value="UniProtKB-SubCell"/>
</dbReference>
<dbReference type="RefSeq" id="WP_146814147.1">
    <property type="nucleotide sequence ID" value="NZ_BJYD01000007.1"/>
</dbReference>
<comment type="caution">
    <text evidence="9">The sequence shown here is derived from an EMBL/GenBank/DDBJ whole genome shotgun (WGS) entry which is preliminary data.</text>
</comment>
<feature type="transmembrane region" description="Helical" evidence="7">
    <location>
        <begin position="193"/>
        <end position="214"/>
    </location>
</feature>
<dbReference type="CDD" id="cd06261">
    <property type="entry name" value="TM_PBP2"/>
    <property type="match status" value="1"/>
</dbReference>
<evidence type="ECO:0000313" key="10">
    <source>
        <dbReference type="Proteomes" id="UP000321886"/>
    </source>
</evidence>
<dbReference type="Pfam" id="PF00528">
    <property type="entry name" value="BPD_transp_1"/>
    <property type="match status" value="1"/>
</dbReference>
<sequence>MSQPKLYSPRIEKTKAPGLVSKRKKWTNATVGITVILLYLWSSIHTNSSLFQFNEEFFSNVGRMISQMWPPQMAYAPVVWPKLAETIHMAVIATSLASILCIPLCLLSAQNIVKSRWVYNGVKTFLNILRTIPELILAVLFVGLFGIGVFSGILALFIFSLGILAKLMSETIEGIDAHQLEAVEASGGNRLQVIWYAVIPQILPQFASFSLYVFEINVRASIILGFVGAGGVGLLIQQQINFLNYPAAMAVVMIVFIVVLIIDFISNRLREAFL</sequence>
<evidence type="ECO:0000256" key="5">
    <source>
        <dbReference type="ARBA" id="ARBA00022989"/>
    </source>
</evidence>
<keyword evidence="4 7" id="KW-0812">Transmembrane</keyword>
<name>A0A511WP54_9BACI</name>
<dbReference type="SUPFAM" id="SSF161098">
    <property type="entry name" value="MetI-like"/>
    <property type="match status" value="1"/>
</dbReference>
<dbReference type="PROSITE" id="PS50928">
    <property type="entry name" value="ABC_TM1"/>
    <property type="match status" value="1"/>
</dbReference>
<dbReference type="GO" id="GO:0015416">
    <property type="term" value="F:ABC-type phosphonate transporter activity"/>
    <property type="evidence" value="ECO:0007669"/>
    <property type="project" value="InterPro"/>
</dbReference>
<dbReference type="PANTHER" id="PTHR30043:SF1">
    <property type="entry name" value="ABC TRANSPORT SYSTEM PERMEASE PROTEIN P69"/>
    <property type="match status" value="1"/>
</dbReference>
<dbReference type="Proteomes" id="UP000321886">
    <property type="component" value="Unassembled WGS sequence"/>
</dbReference>
<evidence type="ECO:0000256" key="6">
    <source>
        <dbReference type="ARBA" id="ARBA00023136"/>
    </source>
</evidence>
<evidence type="ECO:0000313" key="9">
    <source>
        <dbReference type="EMBL" id="GEN52920.1"/>
    </source>
</evidence>
<dbReference type="InterPro" id="IPR035906">
    <property type="entry name" value="MetI-like_sf"/>
</dbReference>
<feature type="transmembrane region" description="Helical" evidence="7">
    <location>
        <begin position="135"/>
        <end position="159"/>
    </location>
</feature>
<comment type="similarity">
    <text evidence="7">Belongs to the binding-protein-dependent transport system permease family.</text>
</comment>
<comment type="subcellular location">
    <subcellularLocation>
        <location evidence="1 7">Cell membrane</location>
        <topology evidence="1 7">Multi-pass membrane protein</topology>
    </subcellularLocation>
</comment>
<evidence type="ECO:0000259" key="8">
    <source>
        <dbReference type="PROSITE" id="PS50928"/>
    </source>
</evidence>
<evidence type="ECO:0000256" key="7">
    <source>
        <dbReference type="RuleBase" id="RU363032"/>
    </source>
</evidence>
<evidence type="ECO:0000256" key="4">
    <source>
        <dbReference type="ARBA" id="ARBA00022692"/>
    </source>
</evidence>
<dbReference type="Gene3D" id="1.10.3720.10">
    <property type="entry name" value="MetI-like"/>
    <property type="match status" value="1"/>
</dbReference>
<feature type="transmembrane region" description="Helical" evidence="7">
    <location>
        <begin position="246"/>
        <end position="265"/>
    </location>
</feature>
<keyword evidence="10" id="KW-1185">Reference proteome</keyword>
<feature type="transmembrane region" description="Helical" evidence="7">
    <location>
        <begin position="26"/>
        <end position="44"/>
    </location>
</feature>
<dbReference type="PANTHER" id="PTHR30043">
    <property type="entry name" value="PHOSPHONATES TRANSPORT SYSTEM PERMEASE PROTEIN"/>
    <property type="match status" value="1"/>
</dbReference>
<evidence type="ECO:0000256" key="1">
    <source>
        <dbReference type="ARBA" id="ARBA00004651"/>
    </source>
</evidence>
<reference evidence="9 10" key="1">
    <citation type="submission" date="2019-07" db="EMBL/GenBank/DDBJ databases">
        <title>Whole genome shotgun sequence of Halobacillus faecis NBRC 103569.</title>
        <authorList>
            <person name="Hosoyama A."/>
            <person name="Uohara A."/>
            <person name="Ohji S."/>
            <person name="Ichikawa N."/>
        </authorList>
    </citation>
    <scope>NUCLEOTIDE SEQUENCE [LARGE SCALE GENOMIC DNA]</scope>
    <source>
        <strain evidence="9 10">NBRC 103569</strain>
    </source>
</reference>
<dbReference type="NCBIfam" id="TIGR01097">
    <property type="entry name" value="PhnE"/>
    <property type="match status" value="1"/>
</dbReference>
<keyword evidence="5 7" id="KW-1133">Transmembrane helix</keyword>
<dbReference type="AlphaFoldDB" id="A0A511WP54"/>
<dbReference type="InterPro" id="IPR005769">
    <property type="entry name" value="PhnE/PtxC"/>
</dbReference>
<organism evidence="9 10">
    <name type="scientific">Halobacillus faecis</name>
    <dbReference type="NCBI Taxonomy" id="360184"/>
    <lineage>
        <taxon>Bacteria</taxon>
        <taxon>Bacillati</taxon>
        <taxon>Bacillota</taxon>
        <taxon>Bacilli</taxon>
        <taxon>Bacillales</taxon>
        <taxon>Bacillaceae</taxon>
        <taxon>Halobacillus</taxon>
    </lineage>
</organism>
<evidence type="ECO:0000256" key="3">
    <source>
        <dbReference type="ARBA" id="ARBA00022475"/>
    </source>
</evidence>
<dbReference type="OrthoDB" id="9808005at2"/>
<keyword evidence="6 7" id="KW-0472">Membrane</keyword>
<keyword evidence="3" id="KW-1003">Cell membrane</keyword>
<keyword evidence="2 7" id="KW-0813">Transport</keyword>
<accession>A0A511WP54</accession>